<keyword evidence="3" id="KW-0813">Transport</keyword>
<evidence type="ECO:0000256" key="3">
    <source>
        <dbReference type="ARBA" id="ARBA00022448"/>
    </source>
</evidence>
<dbReference type="Pfam" id="PF07690">
    <property type="entry name" value="MFS_1"/>
    <property type="match status" value="1"/>
</dbReference>
<dbReference type="Ensembl" id="ENSBIXT00000007352.1">
    <property type="protein sequence ID" value="ENSBIXP00000004658.1"/>
    <property type="gene ID" value="ENSBIXG00000007051.1"/>
</dbReference>
<dbReference type="InterPro" id="IPR011701">
    <property type="entry name" value="MFS"/>
</dbReference>
<feature type="transmembrane region" description="Helical" evidence="14">
    <location>
        <begin position="459"/>
        <end position="479"/>
    </location>
</feature>
<evidence type="ECO:0000256" key="6">
    <source>
        <dbReference type="ARBA" id="ARBA00022989"/>
    </source>
</evidence>
<dbReference type="GO" id="GO:0042910">
    <property type="term" value="F:xenobiotic transmembrane transporter activity"/>
    <property type="evidence" value="ECO:0007669"/>
    <property type="project" value="InterPro"/>
</dbReference>
<feature type="transmembrane region" description="Helical" evidence="14">
    <location>
        <begin position="526"/>
        <end position="546"/>
    </location>
</feature>
<feature type="transmembrane region" description="Helical" evidence="14">
    <location>
        <begin position="558"/>
        <end position="578"/>
    </location>
</feature>
<dbReference type="InterPro" id="IPR020846">
    <property type="entry name" value="MFS_dom"/>
</dbReference>
<evidence type="ECO:0000256" key="1">
    <source>
        <dbReference type="ARBA" id="ARBA00004644"/>
    </source>
</evidence>
<evidence type="ECO:0000256" key="7">
    <source>
        <dbReference type="ARBA" id="ARBA00023018"/>
    </source>
</evidence>
<feature type="region of interest" description="Disordered" evidence="13">
    <location>
        <begin position="60"/>
        <end position="81"/>
    </location>
</feature>
<dbReference type="PROSITE" id="PS50850">
    <property type="entry name" value="MFS"/>
    <property type="match status" value="1"/>
</dbReference>
<evidence type="ECO:0000256" key="4">
    <source>
        <dbReference type="ARBA" id="ARBA00022692"/>
    </source>
</evidence>
<evidence type="ECO:0000256" key="11">
    <source>
        <dbReference type="ARBA" id="ARBA00034439"/>
    </source>
</evidence>
<comment type="similarity">
    <text evidence="2">Belongs to the major facilitator superfamily. Vesicular transporter family.</text>
</comment>
<evidence type="ECO:0000256" key="8">
    <source>
        <dbReference type="ARBA" id="ARBA00023136"/>
    </source>
</evidence>
<dbReference type="STRING" id="30522.A0A4W2BZ64"/>
<dbReference type="NCBIfam" id="TIGR00880">
    <property type="entry name" value="2_A_01_02"/>
    <property type="match status" value="1"/>
</dbReference>
<dbReference type="FunFam" id="1.20.1250.20:FF:000083">
    <property type="entry name" value="synaptic vesicular amine transporter isoform X1"/>
    <property type="match status" value="1"/>
</dbReference>
<evidence type="ECO:0000256" key="13">
    <source>
        <dbReference type="SAM" id="MobiDB-lite"/>
    </source>
</evidence>
<dbReference type="InterPro" id="IPR050930">
    <property type="entry name" value="MFS_Vesicular_Transporter"/>
</dbReference>
<organism evidence="16 17">
    <name type="scientific">Bos indicus x Bos taurus</name>
    <name type="common">Hybrid cattle</name>
    <dbReference type="NCBI Taxonomy" id="30522"/>
    <lineage>
        <taxon>Eukaryota</taxon>
        <taxon>Metazoa</taxon>
        <taxon>Chordata</taxon>
        <taxon>Craniata</taxon>
        <taxon>Vertebrata</taxon>
        <taxon>Euteleostomi</taxon>
        <taxon>Mammalia</taxon>
        <taxon>Eutheria</taxon>
        <taxon>Laurasiatheria</taxon>
        <taxon>Artiodactyla</taxon>
        <taxon>Ruminantia</taxon>
        <taxon>Pecora</taxon>
        <taxon>Bovidae</taxon>
        <taxon>Bovinae</taxon>
        <taxon>Bos</taxon>
    </lineage>
</organism>
<comment type="subcellular location">
    <subcellularLocation>
        <location evidence="1">Cytoplasmic vesicle</location>
        <location evidence="1">Secretory vesicle</location>
        <location evidence="1">Synaptic vesicle membrane</location>
        <topology evidence="1">Multi-pass membrane protein</topology>
    </subcellularLocation>
</comment>
<dbReference type="Gene3D" id="1.20.1250.20">
    <property type="entry name" value="MFS general substrate transporter like domains"/>
    <property type="match status" value="2"/>
</dbReference>
<feature type="transmembrane region" description="Helical" evidence="14">
    <location>
        <begin position="585"/>
        <end position="604"/>
    </location>
</feature>
<sequence>MDGRAWKAAVHGVAEGWTRLSDFTFTHWRRKWQPTLVFLPGESQGQGSLVGCRLWGRTESDTTEVTQQQQRPDDSTNPRLLILAPRPGVPDILPLRPIRFTLAGVPRAHGEVPGQGRGSALDGATPESGRKAGSGRGGDRKATAPGGRRPGRPSPPPPLRAGRDVRAGPSKLSGGGRALGWRLRPEPAGQTEPTAARAGSRRPPRVPIIPSYLYSIEHEKDALEIQTAKPGLTASAPGSFQNIFSYYDNSTMVTGNSTDHLQGALVHEATTQHMATNSSSASSDCPSEDKDLLNENVQVGLLFASKATVQLLTNPFIGLLTNRIGYPIPMFTGFCIMFISTVMFAFSRSYAFLLIARSLQGIGSSCSSVAGMGMLASVYTDDEERGNAMGIALGGLAMGVLVGPPFGSVLYEFVGKTAPFLVLAALVLLDGAIQLFVLQPSRVQPESQKGTPLTTLLRDPYILIAAGSICFANMGIAMLEPALPIWMMETMCSHKWQLGVAFLPASVSYLIGTNVFGILAHKMGRWLCALLGMIIVGMSILCIPLAKNIYGLIAPNFGVGFAIGMVDSSMMPIMGYLVDLRHVSVYGSVYAIADVAFCMGYAIGPSAGGAIAKAIGFPWLMTIIGIIDILFAPLCFFLRSPPAKEEKMAILMDHNCPIKTKMYTQNSSQSHPIGEDEESESD</sequence>
<keyword evidence="17" id="KW-1185">Reference proteome</keyword>
<feature type="transmembrane region" description="Helical" evidence="14">
    <location>
        <begin position="391"/>
        <end position="411"/>
    </location>
</feature>
<reference evidence="16" key="3">
    <citation type="submission" date="2025-09" db="UniProtKB">
        <authorList>
            <consortium name="Ensembl"/>
        </authorList>
    </citation>
    <scope>IDENTIFICATION</scope>
</reference>
<evidence type="ECO:0000256" key="12">
    <source>
        <dbReference type="ARBA" id="ARBA00048115"/>
    </source>
</evidence>
<dbReference type="GO" id="GO:0030672">
    <property type="term" value="C:synaptic vesicle membrane"/>
    <property type="evidence" value="ECO:0007669"/>
    <property type="project" value="UniProtKB-SubCell"/>
</dbReference>
<dbReference type="GO" id="GO:0015842">
    <property type="term" value="P:aminergic neurotransmitter loading into synaptic vesicle"/>
    <property type="evidence" value="ECO:0007669"/>
    <property type="project" value="TreeGrafter"/>
</dbReference>
<proteinExistence type="inferred from homology"/>
<feature type="transmembrane region" description="Helical" evidence="14">
    <location>
        <begin position="499"/>
        <end position="519"/>
    </location>
</feature>
<accession>A0A4W2BZ64</accession>
<dbReference type="CDD" id="cd17384">
    <property type="entry name" value="MFS_SLC18A1_2_VAT1_2"/>
    <property type="match status" value="1"/>
</dbReference>
<feature type="transmembrane region" description="Helical" evidence="14">
    <location>
        <begin position="324"/>
        <end position="346"/>
    </location>
</feature>
<dbReference type="InterPro" id="IPR036259">
    <property type="entry name" value="MFS_trans_sf"/>
</dbReference>
<keyword evidence="6 14" id="KW-1133">Transmembrane helix</keyword>
<dbReference type="SUPFAM" id="SSF103473">
    <property type="entry name" value="MFS general substrate transporter"/>
    <property type="match status" value="1"/>
</dbReference>
<dbReference type="InterPro" id="IPR001958">
    <property type="entry name" value="Tet-R_TetA/multi-R_MdtG-like"/>
</dbReference>
<feature type="transmembrane region" description="Helical" evidence="14">
    <location>
        <begin position="417"/>
        <end position="438"/>
    </location>
</feature>
<dbReference type="PANTHER" id="PTHR23506:SF30">
    <property type="entry name" value="SYNAPTIC VESICULAR AMINE TRANSPORTER"/>
    <property type="match status" value="1"/>
</dbReference>
<evidence type="ECO:0000313" key="16">
    <source>
        <dbReference type="Ensembl" id="ENSBIXP00000004658.1"/>
    </source>
</evidence>
<dbReference type="FunFam" id="1.20.1250.20:FF:000116">
    <property type="entry name" value="synaptic vesicular amine transporter isoform X2"/>
    <property type="match status" value="1"/>
</dbReference>
<comment type="catalytic activity">
    <reaction evidence="12">
        <text>serotonin(in) + 2 H(+)(out) = serotonin(out) + 2 H(+)(in)</text>
        <dbReference type="Rhea" id="RHEA:73743"/>
        <dbReference type="ChEBI" id="CHEBI:15378"/>
        <dbReference type="ChEBI" id="CHEBI:350546"/>
    </reaction>
    <physiologicalReaction direction="left-to-right" evidence="12">
        <dbReference type="Rhea" id="RHEA:73744"/>
    </physiologicalReaction>
</comment>
<feature type="region of interest" description="Disordered" evidence="13">
    <location>
        <begin position="109"/>
        <end position="203"/>
    </location>
</feature>
<keyword evidence="4 14" id="KW-0812">Transmembrane</keyword>
<gene>
    <name evidence="16" type="primary">SLC18A2</name>
</gene>
<protein>
    <submittedName>
        <fullName evidence="16">Solute carrier family 18 member A2</fullName>
    </submittedName>
</protein>
<comment type="catalytic activity">
    <reaction evidence="11">
        <text>dopamine(in) + 2 H(+)(out) = dopamine(out) + 2 H(+)(in)</text>
        <dbReference type="Rhea" id="RHEA:73739"/>
        <dbReference type="ChEBI" id="CHEBI:15378"/>
        <dbReference type="ChEBI" id="CHEBI:59905"/>
    </reaction>
    <physiologicalReaction direction="left-to-right" evidence="11">
        <dbReference type="Rhea" id="RHEA:73740"/>
    </physiologicalReaction>
</comment>
<evidence type="ECO:0000256" key="2">
    <source>
        <dbReference type="ARBA" id="ARBA00006829"/>
    </source>
</evidence>
<keyword evidence="5" id="KW-0532">Neurotransmitter transport</keyword>
<dbReference type="OMA" id="NECRMSK"/>
<evidence type="ECO:0000256" key="10">
    <source>
        <dbReference type="ARBA" id="ARBA00023329"/>
    </source>
</evidence>
<keyword evidence="10" id="KW-0968">Cytoplasmic vesicle</keyword>
<dbReference type="GO" id="GO:0043195">
    <property type="term" value="C:terminal bouton"/>
    <property type="evidence" value="ECO:0007669"/>
    <property type="project" value="TreeGrafter"/>
</dbReference>
<dbReference type="GO" id="GO:0005335">
    <property type="term" value="F:serotonin:sodium:chloride symporter activity"/>
    <property type="evidence" value="ECO:0007669"/>
    <property type="project" value="TreeGrafter"/>
</dbReference>
<reference evidence="16" key="2">
    <citation type="submission" date="2025-08" db="UniProtKB">
        <authorList>
            <consortium name="Ensembl"/>
        </authorList>
    </citation>
    <scope>IDENTIFICATION</scope>
</reference>
<evidence type="ECO:0000256" key="14">
    <source>
        <dbReference type="SAM" id="Phobius"/>
    </source>
</evidence>
<reference evidence="16 17" key="1">
    <citation type="submission" date="2018-11" db="EMBL/GenBank/DDBJ databases">
        <title>Haplotype-resolved cattle genomes.</title>
        <authorList>
            <person name="Low W.Y."/>
            <person name="Tearle R."/>
            <person name="Bickhart D.M."/>
            <person name="Rosen B.D."/>
            <person name="Koren S."/>
            <person name="Rhie A."/>
            <person name="Hiendleder S."/>
            <person name="Phillippy A.M."/>
            <person name="Smith T.P.L."/>
            <person name="Williams J.L."/>
        </authorList>
    </citation>
    <scope>NUCLEOTIDE SEQUENCE [LARGE SCALE GENOMIC DNA]</scope>
</reference>
<feature type="domain" description="Major facilitator superfamily (MFS) profile" evidence="15">
    <location>
        <begin position="234"/>
        <end position="643"/>
    </location>
</feature>
<evidence type="ECO:0000256" key="9">
    <source>
        <dbReference type="ARBA" id="ARBA00023180"/>
    </source>
</evidence>
<name>A0A4W2BZ64_BOBOX</name>
<dbReference type="Proteomes" id="UP000314981">
    <property type="component" value="Chromosome 26"/>
</dbReference>
<feature type="transmembrane region" description="Helical" evidence="14">
    <location>
        <begin position="358"/>
        <end position="379"/>
    </location>
</feature>
<evidence type="ECO:0000313" key="17">
    <source>
        <dbReference type="Proteomes" id="UP000314981"/>
    </source>
</evidence>
<dbReference type="PANTHER" id="PTHR23506">
    <property type="entry name" value="GH10249P"/>
    <property type="match status" value="1"/>
</dbReference>
<feature type="transmembrane region" description="Helical" evidence="14">
    <location>
        <begin position="616"/>
        <end position="638"/>
    </location>
</feature>
<keyword evidence="9" id="KW-0325">Glycoprotein</keyword>
<evidence type="ECO:0000256" key="5">
    <source>
        <dbReference type="ARBA" id="ARBA00022775"/>
    </source>
</evidence>
<dbReference type="AlphaFoldDB" id="A0A4W2BZ64"/>
<evidence type="ECO:0000259" key="15">
    <source>
        <dbReference type="PROSITE" id="PS50850"/>
    </source>
</evidence>
<keyword evidence="7" id="KW-0770">Synapse</keyword>
<keyword evidence="8 14" id="KW-0472">Membrane</keyword>